<evidence type="ECO:0000313" key="2">
    <source>
        <dbReference type="Proteomes" id="UP000307874"/>
    </source>
</evidence>
<dbReference type="PANTHER" id="PTHR43434:SF24">
    <property type="entry name" value="HYDROLASE-RELATED"/>
    <property type="match status" value="1"/>
</dbReference>
<dbReference type="Pfam" id="PF13419">
    <property type="entry name" value="HAD_2"/>
    <property type="match status" value="1"/>
</dbReference>
<accession>A0A5C4JNV1</accession>
<dbReference type="SFLD" id="SFLDS00003">
    <property type="entry name" value="Haloacid_Dehalogenase"/>
    <property type="match status" value="1"/>
</dbReference>
<reference evidence="1 2" key="2">
    <citation type="submission" date="2019-06" db="EMBL/GenBank/DDBJ databases">
        <title>Martelella lutilitoris sp. nov., isolated from a tidal mudflat.</title>
        <authorList>
            <person name="Kim Y.-J."/>
        </authorList>
    </citation>
    <scope>NUCLEOTIDE SEQUENCE [LARGE SCALE GENOMIC DNA]</scope>
    <source>
        <strain evidence="1 2">GH2-6</strain>
    </source>
</reference>
<dbReference type="PANTHER" id="PTHR43434">
    <property type="entry name" value="PHOSPHOGLYCOLATE PHOSPHATASE"/>
    <property type="match status" value="1"/>
</dbReference>
<keyword evidence="1" id="KW-0378">Hydrolase</keyword>
<dbReference type="RefSeq" id="WP_138748986.1">
    <property type="nucleotide sequence ID" value="NZ_VCLB01000007.1"/>
</dbReference>
<dbReference type="Proteomes" id="UP000307874">
    <property type="component" value="Unassembled WGS sequence"/>
</dbReference>
<dbReference type="InterPro" id="IPR006439">
    <property type="entry name" value="HAD-SF_hydro_IA"/>
</dbReference>
<dbReference type="Gene3D" id="3.40.50.1000">
    <property type="entry name" value="HAD superfamily/HAD-like"/>
    <property type="match status" value="1"/>
</dbReference>
<comment type="caution">
    <text evidence="1">The sequence shown here is derived from an EMBL/GenBank/DDBJ whole genome shotgun (WGS) entry which is preliminary data.</text>
</comment>
<name>A0A5C4JNV1_9HYPH</name>
<dbReference type="OrthoDB" id="9782449at2"/>
<gene>
    <name evidence="1" type="ORF">FF124_13310</name>
</gene>
<dbReference type="InterPro" id="IPR023198">
    <property type="entry name" value="PGP-like_dom2"/>
</dbReference>
<protein>
    <submittedName>
        <fullName evidence="1">HAD-IA family hydrolase</fullName>
    </submittedName>
</protein>
<evidence type="ECO:0000313" key="1">
    <source>
        <dbReference type="EMBL" id="TNB47153.1"/>
    </source>
</evidence>
<dbReference type="SUPFAM" id="SSF56784">
    <property type="entry name" value="HAD-like"/>
    <property type="match status" value="1"/>
</dbReference>
<dbReference type="InterPro" id="IPR023214">
    <property type="entry name" value="HAD_sf"/>
</dbReference>
<dbReference type="EMBL" id="VCLB01000007">
    <property type="protein sequence ID" value="TNB47153.1"/>
    <property type="molecule type" value="Genomic_DNA"/>
</dbReference>
<dbReference type="InterPro" id="IPR041492">
    <property type="entry name" value="HAD_2"/>
</dbReference>
<dbReference type="AlphaFoldDB" id="A0A5C4JNV1"/>
<dbReference type="InterPro" id="IPR050155">
    <property type="entry name" value="HAD-like_hydrolase_sf"/>
</dbReference>
<dbReference type="Gene3D" id="1.10.150.240">
    <property type="entry name" value="Putative phosphatase, domain 2"/>
    <property type="match status" value="1"/>
</dbReference>
<dbReference type="SFLD" id="SFLDG01135">
    <property type="entry name" value="C1.5.6:_HAD__Beta-PGM__Phospha"/>
    <property type="match status" value="1"/>
</dbReference>
<dbReference type="GO" id="GO:0005829">
    <property type="term" value="C:cytosol"/>
    <property type="evidence" value="ECO:0007669"/>
    <property type="project" value="TreeGrafter"/>
</dbReference>
<proteinExistence type="predicted"/>
<dbReference type="GO" id="GO:0006281">
    <property type="term" value="P:DNA repair"/>
    <property type="evidence" value="ECO:0007669"/>
    <property type="project" value="TreeGrafter"/>
</dbReference>
<keyword evidence="2" id="KW-1185">Reference proteome</keyword>
<organism evidence="1 2">
    <name type="scientific">Martelella lutilitoris</name>
    <dbReference type="NCBI Taxonomy" id="2583532"/>
    <lineage>
        <taxon>Bacteria</taxon>
        <taxon>Pseudomonadati</taxon>
        <taxon>Pseudomonadota</taxon>
        <taxon>Alphaproteobacteria</taxon>
        <taxon>Hyphomicrobiales</taxon>
        <taxon>Aurantimonadaceae</taxon>
        <taxon>Martelella</taxon>
    </lineage>
</organism>
<dbReference type="NCBIfam" id="TIGR01509">
    <property type="entry name" value="HAD-SF-IA-v3"/>
    <property type="match status" value="1"/>
</dbReference>
<reference evidence="1 2" key="1">
    <citation type="submission" date="2019-05" db="EMBL/GenBank/DDBJ databases">
        <authorList>
            <person name="Lee S.D."/>
        </authorList>
    </citation>
    <scope>NUCLEOTIDE SEQUENCE [LARGE SCALE GENOMIC DNA]</scope>
    <source>
        <strain evidence="1 2">GH2-6</strain>
    </source>
</reference>
<sequence>MKLVLFDCDGTLVDSAVRIHETMRRAFVAFGYPEPTLAETKTTIGLSLDYAIARLLGRHRIDDEVLAVRVKFKSLFAEVHSDPNMMERLFPGIAELIDGLAARGDVAIGAVTGNSRRGLTHVLDLHGLAPRFTVSRTADDCPSKPHPAMVLECCAEAGFNPADAVIIGDAVFDMEMAAKAGAHAIGVAWGYGEIADLQDAGAGAIVWHPEEILKLV</sequence>
<dbReference type="SFLD" id="SFLDG01129">
    <property type="entry name" value="C1.5:_HAD__Beta-PGM__Phosphata"/>
    <property type="match status" value="1"/>
</dbReference>
<dbReference type="GO" id="GO:0008967">
    <property type="term" value="F:phosphoglycolate phosphatase activity"/>
    <property type="evidence" value="ECO:0007669"/>
    <property type="project" value="TreeGrafter"/>
</dbReference>
<dbReference type="NCBIfam" id="TIGR01549">
    <property type="entry name" value="HAD-SF-IA-v1"/>
    <property type="match status" value="1"/>
</dbReference>
<dbReference type="InterPro" id="IPR036412">
    <property type="entry name" value="HAD-like_sf"/>
</dbReference>